<dbReference type="InterPro" id="IPR051826">
    <property type="entry name" value="E3_ubiquitin-ligase_domain"/>
</dbReference>
<gene>
    <name evidence="5" type="ORF">EX30DRAFT_84511</name>
</gene>
<dbReference type="STRING" id="341454.A0A4S2N378"/>
<evidence type="ECO:0000256" key="2">
    <source>
        <dbReference type="SAM" id="MobiDB-lite"/>
    </source>
</evidence>
<keyword evidence="3" id="KW-0812">Transmembrane</keyword>
<dbReference type="PANTHER" id="PTHR22765">
    <property type="entry name" value="RING FINGER AND PROTEASE ASSOCIATED DOMAIN-CONTAINING"/>
    <property type="match status" value="1"/>
</dbReference>
<dbReference type="GO" id="GO:0005737">
    <property type="term" value="C:cytoplasm"/>
    <property type="evidence" value="ECO:0007669"/>
    <property type="project" value="TreeGrafter"/>
</dbReference>
<dbReference type="PANTHER" id="PTHR22765:SF416">
    <property type="entry name" value="E3 UBIQUITIN-PROTEIN LIGASE GODZILLA"/>
    <property type="match status" value="1"/>
</dbReference>
<organism evidence="5 6">
    <name type="scientific">Ascodesmis nigricans</name>
    <dbReference type="NCBI Taxonomy" id="341454"/>
    <lineage>
        <taxon>Eukaryota</taxon>
        <taxon>Fungi</taxon>
        <taxon>Dikarya</taxon>
        <taxon>Ascomycota</taxon>
        <taxon>Pezizomycotina</taxon>
        <taxon>Pezizomycetes</taxon>
        <taxon>Pezizales</taxon>
        <taxon>Ascodesmidaceae</taxon>
        <taxon>Ascodesmis</taxon>
    </lineage>
</organism>
<dbReference type="SUPFAM" id="SSF57850">
    <property type="entry name" value="RING/U-box"/>
    <property type="match status" value="1"/>
</dbReference>
<dbReference type="OrthoDB" id="21204at2759"/>
<sequence>MAATSVRSFLVVIPDPLIPGLKANPGGKAHSAKDSDFSLHVTDPNVVTLHTADVPRNSEVKGLLHFPILSEDSECFLKALPGNTTISDGLNASDFSAIGFAPWKDPACNKVILKAATQDTANLKGFLFYTEDHEPPPSSSNNYWSGVEFKKLQFPVYAIGGLEGQHLKNAYLKWGNSDQTAEDVEGNFGSPRVFVKIATTTSVPLPGLWLFLLIVLGVLIFLAVFTSATMHLIQWRRRRSLRRRVANGEVDLEALGIKRLVVPRKMLDKVPLRTYVASEPSRPPSPSPASAPQPSSEPSQPLRTLAPPSPPLPPAPTATLSVPPPRLPPNSRAYSQPSCSICLDDFTSHVTTVRELDCNHIFHPACIDSFLETQSSLCPVCKRSTLPKGYVPPELTNATVRRERRLRHRRRREEQRRTAETEGRRGWLERLGIGIGRGGSESLEMRPRGGVQGRRLRRATGVVRNDNGAVSQGLDGYEARVRGRWQRGFSAVFPGFR</sequence>
<feature type="transmembrane region" description="Helical" evidence="3">
    <location>
        <begin position="208"/>
        <end position="233"/>
    </location>
</feature>
<accession>A0A4S2N378</accession>
<dbReference type="AlphaFoldDB" id="A0A4S2N378"/>
<dbReference type="GO" id="GO:0008270">
    <property type="term" value="F:zinc ion binding"/>
    <property type="evidence" value="ECO:0007669"/>
    <property type="project" value="UniProtKB-KW"/>
</dbReference>
<dbReference type="GO" id="GO:0061630">
    <property type="term" value="F:ubiquitin protein ligase activity"/>
    <property type="evidence" value="ECO:0007669"/>
    <property type="project" value="TreeGrafter"/>
</dbReference>
<dbReference type="SMART" id="SM00184">
    <property type="entry name" value="RING"/>
    <property type="match status" value="1"/>
</dbReference>
<evidence type="ECO:0000259" key="4">
    <source>
        <dbReference type="PROSITE" id="PS50089"/>
    </source>
</evidence>
<dbReference type="Gene3D" id="3.30.40.10">
    <property type="entry name" value="Zinc/RING finger domain, C3HC4 (zinc finger)"/>
    <property type="match status" value="1"/>
</dbReference>
<keyword evidence="3" id="KW-0472">Membrane</keyword>
<keyword evidence="3" id="KW-1133">Transmembrane helix</keyword>
<dbReference type="InterPro" id="IPR001841">
    <property type="entry name" value="Znf_RING"/>
</dbReference>
<dbReference type="EMBL" id="ML220113">
    <property type="protein sequence ID" value="TGZ83533.1"/>
    <property type="molecule type" value="Genomic_DNA"/>
</dbReference>
<keyword evidence="1" id="KW-0863">Zinc-finger</keyword>
<dbReference type="InterPro" id="IPR013083">
    <property type="entry name" value="Znf_RING/FYVE/PHD"/>
</dbReference>
<evidence type="ECO:0000256" key="1">
    <source>
        <dbReference type="PROSITE-ProRule" id="PRU00175"/>
    </source>
</evidence>
<keyword evidence="1" id="KW-0862">Zinc</keyword>
<evidence type="ECO:0000256" key="3">
    <source>
        <dbReference type="SAM" id="Phobius"/>
    </source>
</evidence>
<keyword evidence="6" id="KW-1185">Reference proteome</keyword>
<evidence type="ECO:0000313" key="6">
    <source>
        <dbReference type="Proteomes" id="UP000298138"/>
    </source>
</evidence>
<dbReference type="Proteomes" id="UP000298138">
    <property type="component" value="Unassembled WGS sequence"/>
</dbReference>
<dbReference type="CDD" id="cd16454">
    <property type="entry name" value="RING-H2_PA-TM-RING"/>
    <property type="match status" value="1"/>
</dbReference>
<feature type="compositionally biased region" description="Pro residues" evidence="2">
    <location>
        <begin position="281"/>
        <end position="291"/>
    </location>
</feature>
<proteinExistence type="predicted"/>
<name>A0A4S2N378_9PEZI</name>
<feature type="compositionally biased region" description="Pro residues" evidence="2">
    <location>
        <begin position="307"/>
        <end position="328"/>
    </location>
</feature>
<keyword evidence="1" id="KW-0479">Metal-binding</keyword>
<evidence type="ECO:0000313" key="5">
    <source>
        <dbReference type="EMBL" id="TGZ83533.1"/>
    </source>
</evidence>
<dbReference type="PROSITE" id="PS50089">
    <property type="entry name" value="ZF_RING_2"/>
    <property type="match status" value="1"/>
</dbReference>
<protein>
    <recommendedName>
        <fullName evidence="4">RING-type domain-containing protein</fullName>
    </recommendedName>
</protein>
<dbReference type="GO" id="GO:0006511">
    <property type="term" value="P:ubiquitin-dependent protein catabolic process"/>
    <property type="evidence" value="ECO:0007669"/>
    <property type="project" value="TreeGrafter"/>
</dbReference>
<dbReference type="Pfam" id="PF13639">
    <property type="entry name" value="zf-RING_2"/>
    <property type="match status" value="1"/>
</dbReference>
<feature type="compositionally biased region" description="Low complexity" evidence="2">
    <location>
        <begin position="292"/>
        <end position="306"/>
    </location>
</feature>
<reference evidence="5 6" key="1">
    <citation type="submission" date="2019-04" db="EMBL/GenBank/DDBJ databases">
        <title>Comparative genomics and transcriptomics to analyze fruiting body development in filamentous ascomycetes.</title>
        <authorList>
            <consortium name="DOE Joint Genome Institute"/>
            <person name="Lutkenhaus R."/>
            <person name="Traeger S."/>
            <person name="Breuer J."/>
            <person name="Kuo A."/>
            <person name="Lipzen A."/>
            <person name="Pangilinan J."/>
            <person name="Dilworth D."/>
            <person name="Sandor L."/>
            <person name="Poggeler S."/>
            <person name="Barry K."/>
            <person name="Grigoriev I.V."/>
            <person name="Nowrousian M."/>
        </authorList>
    </citation>
    <scope>NUCLEOTIDE SEQUENCE [LARGE SCALE GENOMIC DNA]</scope>
    <source>
        <strain evidence="5 6">CBS 389.68</strain>
    </source>
</reference>
<feature type="domain" description="RING-type" evidence="4">
    <location>
        <begin position="339"/>
        <end position="382"/>
    </location>
</feature>
<feature type="region of interest" description="Disordered" evidence="2">
    <location>
        <begin position="275"/>
        <end position="334"/>
    </location>
</feature>
<dbReference type="InParanoid" id="A0A4S2N378"/>